<name>A0ABW1MPY4_9ACTN</name>
<keyword evidence="2" id="KW-1185">Reference proteome</keyword>
<protein>
    <submittedName>
        <fullName evidence="1">Diacylglycerol kinase family protein</fullName>
    </submittedName>
</protein>
<keyword evidence="1" id="KW-0418">Kinase</keyword>
<evidence type="ECO:0000313" key="1">
    <source>
        <dbReference type="EMBL" id="MFC6065137.1"/>
    </source>
</evidence>
<comment type="caution">
    <text evidence="1">The sequence shown here is derived from an EMBL/GenBank/DDBJ whole genome shotgun (WGS) entry which is preliminary data.</text>
</comment>
<dbReference type="InterPro" id="IPR016064">
    <property type="entry name" value="NAD/diacylglycerol_kinase_sf"/>
</dbReference>
<evidence type="ECO:0000313" key="2">
    <source>
        <dbReference type="Proteomes" id="UP001596139"/>
    </source>
</evidence>
<dbReference type="EMBL" id="JBHSPX010000006">
    <property type="protein sequence ID" value="MFC6065137.1"/>
    <property type="molecule type" value="Genomic_DNA"/>
</dbReference>
<accession>A0ABW1MPY4</accession>
<sequence length="313" mass="33250">MSAPDLAGRSLLVVIDPVARRVDGESVRIAKDVLCAAATTKICFPDDPAEFARVLARRGQRRPVVIGDDRALLRAVELLHKERELPRVPLSMVPVGVPTAIALSRALGVPTDTVTAARAVLDGQERVLDLLADDSDGIVLGGLRIPGGDPAEQPAQPARMATEEPAVPAQRPWWAPAARTARAALSLLTAPVPGGGRRDGRMPPRLRVEADGVVLADLDRPVHRVSVVPVGCTAAEGAAPGDGAAYPAQEHEGLAEVIVQWQATEAPVRVRARAVTVSGPDFRYRADAVIGGPVRTRTWTVQPAAWRLTLPRR</sequence>
<dbReference type="SUPFAM" id="SSF111331">
    <property type="entry name" value="NAD kinase/diacylglycerol kinase-like"/>
    <property type="match status" value="1"/>
</dbReference>
<dbReference type="GO" id="GO:0016301">
    <property type="term" value="F:kinase activity"/>
    <property type="evidence" value="ECO:0007669"/>
    <property type="project" value="UniProtKB-KW"/>
</dbReference>
<dbReference type="InterPro" id="IPR017438">
    <property type="entry name" value="ATP-NAD_kinase_N"/>
</dbReference>
<dbReference type="Proteomes" id="UP001596139">
    <property type="component" value="Unassembled WGS sequence"/>
</dbReference>
<organism evidence="1 2">
    <name type="scientific">Streptomyces ochraceiscleroticus</name>
    <dbReference type="NCBI Taxonomy" id="47761"/>
    <lineage>
        <taxon>Bacteria</taxon>
        <taxon>Bacillati</taxon>
        <taxon>Actinomycetota</taxon>
        <taxon>Actinomycetes</taxon>
        <taxon>Kitasatosporales</taxon>
        <taxon>Streptomycetaceae</taxon>
        <taxon>Streptomyces</taxon>
    </lineage>
</organism>
<gene>
    <name evidence="1" type="ORF">ACFP4F_21680</name>
</gene>
<dbReference type="Gene3D" id="3.40.50.10330">
    <property type="entry name" value="Probable inorganic polyphosphate/atp-NAD kinase, domain 1"/>
    <property type="match status" value="1"/>
</dbReference>
<proteinExistence type="predicted"/>
<dbReference type="RefSeq" id="WP_037798964.1">
    <property type="nucleotide sequence ID" value="NZ_JBHSPX010000006.1"/>
</dbReference>
<keyword evidence="1" id="KW-0808">Transferase</keyword>
<reference evidence="2" key="1">
    <citation type="journal article" date="2019" name="Int. J. Syst. Evol. Microbiol.">
        <title>The Global Catalogue of Microorganisms (GCM) 10K type strain sequencing project: providing services to taxonomists for standard genome sequencing and annotation.</title>
        <authorList>
            <consortium name="The Broad Institute Genomics Platform"/>
            <consortium name="The Broad Institute Genome Sequencing Center for Infectious Disease"/>
            <person name="Wu L."/>
            <person name="Ma J."/>
        </authorList>
    </citation>
    <scope>NUCLEOTIDE SEQUENCE [LARGE SCALE GENOMIC DNA]</scope>
    <source>
        <strain evidence="2">CGMCC 1.15180</strain>
    </source>
</reference>